<evidence type="ECO:0000256" key="3">
    <source>
        <dbReference type="PROSITE-ProRule" id="PRU00169"/>
    </source>
</evidence>
<sequence length="79" mass="8623">MDLSLPVLDGWEATAKIKAALETQRIPIITLTAHAMSDDREKALASGADDYDTKPVEFQRRLSKITSLLGAAPKTPEGW</sequence>
<keyword evidence="1 3" id="KW-0597">Phosphoprotein</keyword>
<dbReference type="Proteomes" id="UP000182719">
    <property type="component" value="Unassembled WGS sequence"/>
</dbReference>
<dbReference type="OrthoDB" id="9816343at2"/>
<feature type="modified residue" description="4-aspartylphosphate" evidence="3">
    <location>
        <position position="2"/>
    </location>
</feature>
<dbReference type="Gene3D" id="3.40.50.2300">
    <property type="match status" value="1"/>
</dbReference>
<gene>
    <name evidence="5" type="ORF">SAMN05444354_1403</name>
</gene>
<dbReference type="PANTHER" id="PTHR45339">
    <property type="entry name" value="HYBRID SIGNAL TRANSDUCTION HISTIDINE KINASE J"/>
    <property type="match status" value="1"/>
</dbReference>
<organism evidence="5 6">
    <name type="scientific">Stigmatella aurantiaca</name>
    <dbReference type="NCBI Taxonomy" id="41"/>
    <lineage>
        <taxon>Bacteria</taxon>
        <taxon>Pseudomonadati</taxon>
        <taxon>Myxococcota</taxon>
        <taxon>Myxococcia</taxon>
        <taxon>Myxococcales</taxon>
        <taxon>Cystobacterineae</taxon>
        <taxon>Archangiaceae</taxon>
        <taxon>Stigmatella</taxon>
    </lineage>
</organism>
<evidence type="ECO:0000256" key="2">
    <source>
        <dbReference type="ARBA" id="ARBA00023012"/>
    </source>
</evidence>
<evidence type="ECO:0000313" key="5">
    <source>
        <dbReference type="EMBL" id="SEN35305.1"/>
    </source>
</evidence>
<reference evidence="6" key="1">
    <citation type="submission" date="2016-10" db="EMBL/GenBank/DDBJ databases">
        <authorList>
            <person name="Varghese N."/>
            <person name="Submissions S."/>
        </authorList>
    </citation>
    <scope>NUCLEOTIDE SEQUENCE [LARGE SCALE GENOMIC DNA]</scope>
    <source>
        <strain evidence="6">DSM 17044</strain>
    </source>
</reference>
<protein>
    <submittedName>
        <fullName evidence="5">Response regulator receiver domain-containing protein</fullName>
    </submittedName>
</protein>
<keyword evidence="2" id="KW-0902">Two-component regulatory system</keyword>
<dbReference type="Pfam" id="PF00072">
    <property type="entry name" value="Response_reg"/>
    <property type="match status" value="1"/>
</dbReference>
<evidence type="ECO:0000313" key="6">
    <source>
        <dbReference type="Proteomes" id="UP000182719"/>
    </source>
</evidence>
<name>A0A1H8FUS3_STIAU</name>
<feature type="domain" description="Response regulatory" evidence="4">
    <location>
        <begin position="1"/>
        <end position="69"/>
    </location>
</feature>
<dbReference type="SUPFAM" id="SSF52172">
    <property type="entry name" value="CheY-like"/>
    <property type="match status" value="1"/>
</dbReference>
<dbReference type="RefSeq" id="WP_083423587.1">
    <property type="nucleotide sequence ID" value="NZ_FOAP01000040.1"/>
</dbReference>
<evidence type="ECO:0000259" key="4">
    <source>
        <dbReference type="PROSITE" id="PS50110"/>
    </source>
</evidence>
<dbReference type="PANTHER" id="PTHR45339:SF1">
    <property type="entry name" value="HYBRID SIGNAL TRANSDUCTION HISTIDINE KINASE J"/>
    <property type="match status" value="1"/>
</dbReference>
<keyword evidence="6" id="KW-1185">Reference proteome</keyword>
<proteinExistence type="predicted"/>
<dbReference type="PROSITE" id="PS50110">
    <property type="entry name" value="RESPONSE_REGULATORY"/>
    <property type="match status" value="1"/>
</dbReference>
<dbReference type="GO" id="GO:0000160">
    <property type="term" value="P:phosphorelay signal transduction system"/>
    <property type="evidence" value="ECO:0007669"/>
    <property type="project" value="UniProtKB-KW"/>
</dbReference>
<dbReference type="InterPro" id="IPR001789">
    <property type="entry name" value="Sig_transdc_resp-reg_receiver"/>
</dbReference>
<dbReference type="EMBL" id="FOAP01000040">
    <property type="protein sequence ID" value="SEN35305.1"/>
    <property type="molecule type" value="Genomic_DNA"/>
</dbReference>
<accession>A0A1H8FUS3</accession>
<evidence type="ECO:0000256" key="1">
    <source>
        <dbReference type="ARBA" id="ARBA00022553"/>
    </source>
</evidence>
<dbReference type="AlphaFoldDB" id="A0A1H8FUS3"/>
<dbReference type="InterPro" id="IPR011006">
    <property type="entry name" value="CheY-like_superfamily"/>
</dbReference>